<evidence type="ECO:0000256" key="1">
    <source>
        <dbReference type="SAM" id="Coils"/>
    </source>
</evidence>
<reference evidence="5" key="1">
    <citation type="journal article" date="2019" name="Int. J. Syst. Evol. Microbiol.">
        <title>The Global Catalogue of Microorganisms (GCM) 10K type strain sequencing project: providing services to taxonomists for standard genome sequencing and annotation.</title>
        <authorList>
            <consortium name="The Broad Institute Genomics Platform"/>
            <consortium name="The Broad Institute Genome Sequencing Center for Infectious Disease"/>
            <person name="Wu L."/>
            <person name="Ma J."/>
        </authorList>
    </citation>
    <scope>NUCLEOTIDE SEQUENCE [LARGE SCALE GENOMIC DNA]</scope>
    <source>
        <strain evidence="5">KCTC 62102</strain>
    </source>
</reference>
<comment type="caution">
    <text evidence="4">The sequence shown here is derived from an EMBL/GenBank/DDBJ whole genome shotgun (WGS) entry which is preliminary data.</text>
</comment>
<accession>A0ABV7DUY4</accession>
<feature type="coiled-coil region" evidence="1">
    <location>
        <begin position="41"/>
        <end position="75"/>
    </location>
</feature>
<dbReference type="InterPro" id="IPR039561">
    <property type="entry name" value="Peptidase_M15C"/>
</dbReference>
<feature type="domain" description="Peptidase M15C" evidence="3">
    <location>
        <begin position="215"/>
        <end position="277"/>
    </location>
</feature>
<name>A0ABV7DUY4_9RHOB</name>
<dbReference type="EMBL" id="JBHRSM010000019">
    <property type="protein sequence ID" value="MFC3086596.1"/>
    <property type="molecule type" value="Genomic_DNA"/>
</dbReference>
<keyword evidence="2" id="KW-0472">Membrane</keyword>
<dbReference type="InterPro" id="IPR009045">
    <property type="entry name" value="Zn_M74/Hedgehog-like"/>
</dbReference>
<dbReference type="Gene3D" id="3.30.1380.10">
    <property type="match status" value="1"/>
</dbReference>
<keyword evidence="1" id="KW-0175">Coiled coil</keyword>
<keyword evidence="4" id="KW-0378">Hydrolase</keyword>
<evidence type="ECO:0000313" key="4">
    <source>
        <dbReference type="EMBL" id="MFC3086596.1"/>
    </source>
</evidence>
<dbReference type="RefSeq" id="WP_197645667.1">
    <property type="nucleotide sequence ID" value="NZ_JAEACP010000015.1"/>
</dbReference>
<dbReference type="EC" id="3.4.-.-" evidence="4"/>
<protein>
    <submittedName>
        <fullName evidence="4">M15 family metallopeptidase</fullName>
        <ecNumber evidence="4">3.4.-.-</ecNumber>
    </submittedName>
</protein>
<feature type="transmembrane region" description="Helical" evidence="2">
    <location>
        <begin position="6"/>
        <end position="30"/>
    </location>
</feature>
<evidence type="ECO:0000256" key="2">
    <source>
        <dbReference type="SAM" id="Phobius"/>
    </source>
</evidence>
<dbReference type="Pfam" id="PF13539">
    <property type="entry name" value="Peptidase_M15_4"/>
    <property type="match status" value="1"/>
</dbReference>
<keyword evidence="5" id="KW-1185">Reference proteome</keyword>
<dbReference type="Proteomes" id="UP001595445">
    <property type="component" value="Unassembled WGS sequence"/>
</dbReference>
<keyword evidence="2" id="KW-1133">Transmembrane helix</keyword>
<evidence type="ECO:0000313" key="5">
    <source>
        <dbReference type="Proteomes" id="UP001595445"/>
    </source>
</evidence>
<sequence>MQPGNLVAPIIVAIGVIIAAVAFAMVTTLLESADSGADLRLTRLEESFAAEAAQRARLEAEIGTLKADLARLRDEMSLIANRAPAAPAAEVAAPVDSGLSLPEDGQHLPETEALTEQMRAARERFNTGVTQPRNKTMLALLGRPREDLGTDCRTITNPRLKDLVETRQIGPVKATMLKPALDSLERILARLKEDEPDIAAKLGTAGSLCVRLIRGSTSAVSNHSFGTAIDITLQGELDPFADGTMQIGLVILAEHFNAEGWYWGGGYNREDGMHFEVGEETLRKWVEDGLIPAQ</sequence>
<keyword evidence="2" id="KW-0812">Transmembrane</keyword>
<dbReference type="GO" id="GO:0016787">
    <property type="term" value="F:hydrolase activity"/>
    <property type="evidence" value="ECO:0007669"/>
    <property type="project" value="UniProtKB-KW"/>
</dbReference>
<organism evidence="4 5">
    <name type="scientific">Tabrizicola soli</name>
    <dbReference type="NCBI Taxonomy" id="2185115"/>
    <lineage>
        <taxon>Bacteria</taxon>
        <taxon>Pseudomonadati</taxon>
        <taxon>Pseudomonadota</taxon>
        <taxon>Alphaproteobacteria</taxon>
        <taxon>Rhodobacterales</taxon>
        <taxon>Paracoccaceae</taxon>
        <taxon>Tabrizicola</taxon>
    </lineage>
</organism>
<dbReference type="SUPFAM" id="SSF55166">
    <property type="entry name" value="Hedgehog/DD-peptidase"/>
    <property type="match status" value="1"/>
</dbReference>
<evidence type="ECO:0000259" key="3">
    <source>
        <dbReference type="Pfam" id="PF13539"/>
    </source>
</evidence>
<proteinExistence type="predicted"/>
<gene>
    <name evidence="4" type="ORF">ACFOD6_11115</name>
</gene>